<protein>
    <submittedName>
        <fullName evidence="1">Uncharacterized protein</fullName>
    </submittedName>
</protein>
<sequence length="172" mass="19366">MSVVLIDLHVKNIKELKKLADDIWELCNFSKVNAYACQALLYETLKQLTLQVDSMQAQLNQIDFSPTVSGLDLVHVIEETPTDTTDATINSIVMPGKLLRNYPGLAKKSDYEEPVTHKTIHQLKLEVILPFSKSKALDSIKLKTAKTEFEILIIIQFFCRVNTTSGTQKGSR</sequence>
<keyword evidence="2" id="KW-1185">Reference proteome</keyword>
<proteinExistence type="predicted"/>
<dbReference type="EMBL" id="JXJN01028971">
    <property type="status" value="NOT_ANNOTATED_CDS"/>
    <property type="molecule type" value="Genomic_DNA"/>
</dbReference>
<organism evidence="1 2">
    <name type="scientific">Glossina palpalis gambiensis</name>
    <dbReference type="NCBI Taxonomy" id="67801"/>
    <lineage>
        <taxon>Eukaryota</taxon>
        <taxon>Metazoa</taxon>
        <taxon>Ecdysozoa</taxon>
        <taxon>Arthropoda</taxon>
        <taxon>Hexapoda</taxon>
        <taxon>Insecta</taxon>
        <taxon>Pterygota</taxon>
        <taxon>Neoptera</taxon>
        <taxon>Endopterygota</taxon>
        <taxon>Diptera</taxon>
        <taxon>Brachycera</taxon>
        <taxon>Muscomorpha</taxon>
        <taxon>Hippoboscoidea</taxon>
        <taxon>Glossinidae</taxon>
        <taxon>Glossina</taxon>
    </lineage>
</organism>
<accession>A0A1B0C7L1</accession>
<reference evidence="2" key="1">
    <citation type="submission" date="2015-01" db="EMBL/GenBank/DDBJ databases">
        <authorList>
            <person name="Aksoy S."/>
            <person name="Warren W."/>
            <person name="Wilson R.K."/>
        </authorList>
    </citation>
    <scope>NUCLEOTIDE SEQUENCE [LARGE SCALE GENOMIC DNA]</scope>
    <source>
        <strain evidence="2">IAEA</strain>
    </source>
</reference>
<evidence type="ECO:0000313" key="2">
    <source>
        <dbReference type="Proteomes" id="UP000092460"/>
    </source>
</evidence>
<dbReference type="EnsemblMetazoa" id="GPPI051408-RA">
    <property type="protein sequence ID" value="GPPI051408-PA"/>
    <property type="gene ID" value="GPPI051408"/>
</dbReference>
<dbReference type="Proteomes" id="UP000092460">
    <property type="component" value="Unassembled WGS sequence"/>
</dbReference>
<name>A0A1B0C7L1_9MUSC</name>
<dbReference type="AlphaFoldDB" id="A0A1B0C7L1"/>
<dbReference type="VEuPathDB" id="VectorBase:GPPI051408"/>
<evidence type="ECO:0000313" key="1">
    <source>
        <dbReference type="EnsemblMetazoa" id="GPPI051408-PA"/>
    </source>
</evidence>
<reference evidence="1" key="2">
    <citation type="submission" date="2020-05" db="UniProtKB">
        <authorList>
            <consortium name="EnsemblMetazoa"/>
        </authorList>
    </citation>
    <scope>IDENTIFICATION</scope>
    <source>
        <strain evidence="1">IAEA</strain>
    </source>
</reference>